<organism evidence="3 5">
    <name type="scientific">Williamsoniiplasma lucivorax</name>
    <dbReference type="NCBI Taxonomy" id="209274"/>
    <lineage>
        <taxon>Bacteria</taxon>
        <taxon>Bacillati</taxon>
        <taxon>Mycoplasmatota</taxon>
        <taxon>Mollicutes</taxon>
        <taxon>Entomoplasmatales</taxon>
        <taxon>Williamsoniiplasma</taxon>
    </lineage>
</organism>
<dbReference type="Gene3D" id="3.30.420.10">
    <property type="entry name" value="Ribonuclease H-like superfamily/Ribonuclease H"/>
    <property type="match status" value="1"/>
</dbReference>
<dbReference type="InterPro" id="IPR036397">
    <property type="entry name" value="RNaseH_sf"/>
</dbReference>
<dbReference type="EMBL" id="PHNE01000001">
    <property type="protein sequence ID" value="PPE06164.1"/>
    <property type="molecule type" value="Genomic_DNA"/>
</dbReference>
<evidence type="ECO:0000313" key="5">
    <source>
        <dbReference type="Proteomes" id="UP000237865"/>
    </source>
</evidence>
<comment type="caution">
    <text evidence="3">The sequence shown here is derived from an EMBL/GenBank/DDBJ whole genome shotgun (WGS) entry which is preliminary data.</text>
</comment>
<dbReference type="Pfam" id="PF00665">
    <property type="entry name" value="rve"/>
    <property type="match status" value="1"/>
</dbReference>
<dbReference type="GO" id="GO:0003676">
    <property type="term" value="F:nucleic acid binding"/>
    <property type="evidence" value="ECO:0007669"/>
    <property type="project" value="InterPro"/>
</dbReference>
<dbReference type="Proteomes" id="UP000237865">
    <property type="component" value="Unassembled WGS sequence"/>
</dbReference>
<dbReference type="PANTHER" id="PTHR35004:SF7">
    <property type="entry name" value="INTEGRASE PROTEIN"/>
    <property type="match status" value="1"/>
</dbReference>
<protein>
    <submittedName>
        <fullName evidence="3">Transposase</fullName>
    </submittedName>
</protein>
<evidence type="ECO:0000259" key="1">
    <source>
        <dbReference type="PROSITE" id="PS50994"/>
    </source>
</evidence>
<dbReference type="InterPro" id="IPR001584">
    <property type="entry name" value="Integrase_cat-core"/>
</dbReference>
<dbReference type="EMBL" id="PHNE01000002">
    <property type="protein sequence ID" value="PPE05412.1"/>
    <property type="molecule type" value="Genomic_DNA"/>
</dbReference>
<evidence type="ECO:0000313" key="2">
    <source>
        <dbReference type="EMBL" id="PPE03817.1"/>
    </source>
</evidence>
<feature type="domain" description="Integrase catalytic" evidence="1">
    <location>
        <begin position="160"/>
        <end position="348"/>
    </location>
</feature>
<evidence type="ECO:0000313" key="3">
    <source>
        <dbReference type="EMBL" id="PPE05412.1"/>
    </source>
</evidence>
<dbReference type="RefSeq" id="WP_028127046.1">
    <property type="nucleotide sequence ID" value="NZ_PHNE01000001.1"/>
</dbReference>
<accession>A0A2S5RDX2</accession>
<dbReference type="SUPFAM" id="SSF53098">
    <property type="entry name" value="Ribonuclease H-like"/>
    <property type="match status" value="1"/>
</dbReference>
<dbReference type="InterPro" id="IPR012337">
    <property type="entry name" value="RNaseH-like_sf"/>
</dbReference>
<name>A0A2S5RDX2_9MOLU</name>
<gene>
    <name evidence="4" type="ORF">ELUCI_v1c04550</name>
    <name evidence="3" type="ORF">ELUCI_v1c05040</name>
    <name evidence="2" type="ORF">ELUCI_v1c09620</name>
</gene>
<evidence type="ECO:0000313" key="4">
    <source>
        <dbReference type="EMBL" id="PPE06164.1"/>
    </source>
</evidence>
<dbReference type="EMBL" id="PHNE01000008">
    <property type="protein sequence ID" value="PPE03817.1"/>
    <property type="molecule type" value="Genomic_DNA"/>
</dbReference>
<sequence length="458" mass="54431">MKGAKLNMKEKEIYKVIKDFEQNKIPLKLAIRRSGVSERQLYRKLAIFRKEGIDGFAHKNRGKIPSNKITSLQKNEIKELYETKYYDNSILLFKENLKKNHGIDVSYGWLHKFFMDNLIITNLSHKKTKKRIKKLWWELKNHTNKEDLKIEEQNPELPSIDPHPHPAQKRAEGFGEVWEVDACQEIWLSNEKIHLHGIIDVSTKRIIAAYFDKQETNEAYFKVFRYAFEKYGLPELIISDNRNTFSSSKNRDYTTNSESRTQLQFIFHGLGITTKTTSISQEKPHIERLWRTLKNRWIPLLREWNISTIDEANLRINELINLYNEKFSTPINYTSSKITKYEADSEIIFSKRSIRIVSQDHTILYNGNKYFICEKFEPLYIMAKTKIMVMETVSGQLYCSHNNRIYFLRLTNDELLYHNKKTLPQDVFENTKVPKMPSPWHASNFIFFNKHSKLKRFL</sequence>
<dbReference type="GO" id="GO:0015074">
    <property type="term" value="P:DNA integration"/>
    <property type="evidence" value="ECO:0007669"/>
    <property type="project" value="InterPro"/>
</dbReference>
<dbReference type="PROSITE" id="PS50994">
    <property type="entry name" value="INTEGRASE"/>
    <property type="match status" value="1"/>
</dbReference>
<dbReference type="AlphaFoldDB" id="A0A2S5RDX2"/>
<proteinExistence type="predicted"/>
<reference evidence="3 5" key="1">
    <citation type="submission" date="2017-11" db="EMBL/GenBank/DDBJ databases">
        <title>Genome sequence of Entomoplasma lucivorax PIPN-2 (ATCC 49196).</title>
        <authorList>
            <person name="Lo W.-S."/>
            <person name="Gasparich G.E."/>
            <person name="Kuo C.-H."/>
        </authorList>
    </citation>
    <scope>NUCLEOTIDE SEQUENCE [LARGE SCALE GENOMIC DNA]</scope>
    <source>
        <strain evidence="3 5">PIPN-2</strain>
    </source>
</reference>
<dbReference type="PANTHER" id="PTHR35004">
    <property type="entry name" value="TRANSPOSASE RV3428C-RELATED"/>
    <property type="match status" value="1"/>
</dbReference>
<keyword evidence="5" id="KW-1185">Reference proteome</keyword>